<dbReference type="SUPFAM" id="SSF53383">
    <property type="entry name" value="PLP-dependent transferases"/>
    <property type="match status" value="1"/>
</dbReference>
<dbReference type="PANTHER" id="PTHR43525">
    <property type="entry name" value="PROTEIN MALY"/>
    <property type="match status" value="1"/>
</dbReference>
<evidence type="ECO:0000256" key="1">
    <source>
        <dbReference type="ARBA" id="ARBA00001933"/>
    </source>
</evidence>
<dbReference type="InterPro" id="IPR015421">
    <property type="entry name" value="PyrdxlP-dep_Trfase_major"/>
</dbReference>
<dbReference type="EC" id="4.4.1.13" evidence="2"/>
<dbReference type="Pfam" id="PF00155">
    <property type="entry name" value="Aminotran_1_2"/>
    <property type="match status" value="1"/>
</dbReference>
<keyword evidence="8" id="KW-1185">Reference proteome</keyword>
<dbReference type="InterPro" id="IPR004839">
    <property type="entry name" value="Aminotransferase_I/II_large"/>
</dbReference>
<comment type="similarity">
    <text evidence="5">Belongs to the class-II pyridoxal-phosphate-dependent aminotransferase family. MalY/PatB cystathionine beta-lyase subfamily.</text>
</comment>
<keyword evidence="3" id="KW-0663">Pyridoxal phosphate</keyword>
<evidence type="ECO:0000313" key="8">
    <source>
        <dbReference type="Proteomes" id="UP000680638"/>
    </source>
</evidence>
<accession>A0ABQ4LST3</accession>
<dbReference type="InterPro" id="IPR015422">
    <property type="entry name" value="PyrdxlP-dep_Trfase_small"/>
</dbReference>
<comment type="cofactor">
    <cofactor evidence="1">
        <name>pyridoxal 5'-phosphate</name>
        <dbReference type="ChEBI" id="CHEBI:597326"/>
    </cofactor>
</comment>
<keyword evidence="4" id="KW-0456">Lyase</keyword>
<proteinExistence type="inferred from homology"/>
<evidence type="ECO:0000256" key="4">
    <source>
        <dbReference type="ARBA" id="ARBA00023239"/>
    </source>
</evidence>
<dbReference type="RefSeq" id="WP_212948255.1">
    <property type="nucleotide sequence ID" value="NZ_BORW01000003.1"/>
</dbReference>
<gene>
    <name evidence="7" type="primary">patB_1</name>
    <name evidence="7" type="ORF">J21TS3_11350</name>
</gene>
<evidence type="ECO:0000313" key="7">
    <source>
        <dbReference type="EMBL" id="GIO66314.1"/>
    </source>
</evidence>
<sequence>MNFDKPISRHMTGCEKWDGMKHIFGTADALPMWVADMDFESPPSVISALKERVEHGVFGYTMQTDEYKGAVAGWMKERHGWEIDTDWIVFCPGVVPALSFAVQAFTAPGDKVVIQPPVYPPFHSVVEEHGRELVINPLLSENGHYSMDLKGLEEILQGGQIKMLILCSPHNPVGRVWTREELEALVTLCVRHDVLIVSDEIHADLVFEAEAHTPLALISEDAKKRSIICTSPSKTFNIAGLNTSNIIIPDPDIRSAFQSALRLYHVGSISALGSTAAQAAYTGGREWLDEVLVYLQQNMDYVINYVETHMPEIKVRKPEATYLLWLDFRALGMDQDELSAFLLAKAKLALNNGGAFGQGGEGFMRMNVACPKATVAEAMERLNAAMKEWRQLP</sequence>
<evidence type="ECO:0000259" key="6">
    <source>
        <dbReference type="Pfam" id="PF00155"/>
    </source>
</evidence>
<dbReference type="Gene3D" id="3.40.640.10">
    <property type="entry name" value="Type I PLP-dependent aspartate aminotransferase-like (Major domain)"/>
    <property type="match status" value="1"/>
</dbReference>
<dbReference type="Gene3D" id="3.90.1150.10">
    <property type="entry name" value="Aspartate Aminotransferase, domain 1"/>
    <property type="match status" value="1"/>
</dbReference>
<evidence type="ECO:0000256" key="3">
    <source>
        <dbReference type="ARBA" id="ARBA00022898"/>
    </source>
</evidence>
<comment type="caution">
    <text evidence="7">The sequence shown here is derived from an EMBL/GenBank/DDBJ whole genome shotgun (WGS) entry which is preliminary data.</text>
</comment>
<dbReference type="InterPro" id="IPR027619">
    <property type="entry name" value="C-S_lyase_PatB-like"/>
</dbReference>
<dbReference type="CDD" id="cd00609">
    <property type="entry name" value="AAT_like"/>
    <property type="match status" value="1"/>
</dbReference>
<organism evidence="7 8">
    <name type="scientific">Paenibacillus cookii</name>
    <dbReference type="NCBI Taxonomy" id="157839"/>
    <lineage>
        <taxon>Bacteria</taxon>
        <taxon>Bacillati</taxon>
        <taxon>Bacillota</taxon>
        <taxon>Bacilli</taxon>
        <taxon>Bacillales</taxon>
        <taxon>Paenibacillaceae</taxon>
        <taxon>Paenibacillus</taxon>
    </lineage>
</organism>
<name>A0ABQ4LST3_9BACL</name>
<reference evidence="7 8" key="1">
    <citation type="submission" date="2021-03" db="EMBL/GenBank/DDBJ databases">
        <title>Antimicrobial resistance genes in bacteria isolated from Japanese honey, and their potential for conferring macrolide and lincosamide resistance in the American foulbrood pathogen Paenibacillus larvae.</title>
        <authorList>
            <person name="Okamoto M."/>
            <person name="Kumagai M."/>
            <person name="Kanamori H."/>
            <person name="Takamatsu D."/>
        </authorList>
    </citation>
    <scope>NUCLEOTIDE SEQUENCE [LARGE SCALE GENOMIC DNA]</scope>
    <source>
        <strain evidence="7 8">J21TS3</strain>
    </source>
</reference>
<evidence type="ECO:0000256" key="5">
    <source>
        <dbReference type="ARBA" id="ARBA00037974"/>
    </source>
</evidence>
<protein>
    <recommendedName>
        <fullName evidence="2">cysteine-S-conjugate beta-lyase</fullName>
        <ecNumber evidence="2">4.4.1.13</ecNumber>
    </recommendedName>
</protein>
<dbReference type="NCBIfam" id="TIGR04350">
    <property type="entry name" value="C_S_lyase_PatB"/>
    <property type="match status" value="1"/>
</dbReference>
<feature type="domain" description="Aminotransferase class I/classII large" evidence="6">
    <location>
        <begin position="36"/>
        <end position="382"/>
    </location>
</feature>
<dbReference type="Proteomes" id="UP000680638">
    <property type="component" value="Unassembled WGS sequence"/>
</dbReference>
<dbReference type="EMBL" id="BORW01000003">
    <property type="protein sequence ID" value="GIO66314.1"/>
    <property type="molecule type" value="Genomic_DNA"/>
</dbReference>
<dbReference type="InterPro" id="IPR051798">
    <property type="entry name" value="Class-II_PLP-Dep_Aminotrans"/>
</dbReference>
<dbReference type="PANTHER" id="PTHR43525:SF1">
    <property type="entry name" value="PROTEIN MALY"/>
    <property type="match status" value="1"/>
</dbReference>
<evidence type="ECO:0000256" key="2">
    <source>
        <dbReference type="ARBA" id="ARBA00012224"/>
    </source>
</evidence>
<dbReference type="InterPro" id="IPR015424">
    <property type="entry name" value="PyrdxlP-dep_Trfase"/>
</dbReference>